<gene>
    <name evidence="1" type="ORF">GT565_12605</name>
</gene>
<name>A0A845KQS1_9FIRM</name>
<protein>
    <submittedName>
        <fullName evidence="1">Uncharacterized protein</fullName>
    </submittedName>
</protein>
<comment type="caution">
    <text evidence="1">The sequence shown here is derived from an EMBL/GenBank/DDBJ whole genome shotgun (WGS) entry which is preliminary data.</text>
</comment>
<dbReference type="RefSeq" id="WP_161159697.1">
    <property type="nucleotide sequence ID" value="NZ_WWSB01000019.1"/>
</dbReference>
<evidence type="ECO:0000313" key="1">
    <source>
        <dbReference type="EMBL" id="MZK18922.1"/>
    </source>
</evidence>
<dbReference type="Proteomes" id="UP000446719">
    <property type="component" value="Unassembled WGS sequence"/>
</dbReference>
<accession>A0A845KQS1</accession>
<evidence type="ECO:0000313" key="2">
    <source>
        <dbReference type="Proteomes" id="UP000446719"/>
    </source>
</evidence>
<proteinExistence type="predicted"/>
<organism evidence="1 2">
    <name type="scientific">Dorea longicatena</name>
    <dbReference type="NCBI Taxonomy" id="88431"/>
    <lineage>
        <taxon>Bacteria</taxon>
        <taxon>Bacillati</taxon>
        <taxon>Bacillota</taxon>
        <taxon>Clostridia</taxon>
        <taxon>Lachnospirales</taxon>
        <taxon>Lachnospiraceae</taxon>
        <taxon>Dorea</taxon>
    </lineage>
</organism>
<sequence>MFKSLDEYHVDLSASGSTLNIPLESLILTYQQISTTALRITIAVKDTSVPVLTDIRRITIFNTSSIKSLTLNNTTISTRTVLDDLMYTQSQESHCLTIRQQNPITKL</sequence>
<dbReference type="EMBL" id="WWSB01000019">
    <property type="protein sequence ID" value="MZK18922.1"/>
    <property type="molecule type" value="Genomic_DNA"/>
</dbReference>
<reference evidence="1 2" key="1">
    <citation type="journal article" date="2019" name="Nat. Med.">
        <title>A library of human gut bacterial isolates paired with longitudinal multiomics data enables mechanistic microbiome research.</title>
        <authorList>
            <person name="Poyet M."/>
            <person name="Groussin M."/>
            <person name="Gibbons S.M."/>
            <person name="Avila-Pacheco J."/>
            <person name="Jiang X."/>
            <person name="Kearney S.M."/>
            <person name="Perrotta A.R."/>
            <person name="Berdy B."/>
            <person name="Zhao S."/>
            <person name="Lieberman T.D."/>
            <person name="Swanson P.K."/>
            <person name="Smith M."/>
            <person name="Roesemann S."/>
            <person name="Alexander J.E."/>
            <person name="Rich S.A."/>
            <person name="Livny J."/>
            <person name="Vlamakis H."/>
            <person name="Clish C."/>
            <person name="Bullock K."/>
            <person name="Deik A."/>
            <person name="Scott J."/>
            <person name="Pierce K.A."/>
            <person name="Xavier R.J."/>
            <person name="Alm E.J."/>
        </authorList>
    </citation>
    <scope>NUCLEOTIDE SEQUENCE [LARGE SCALE GENOMIC DNA]</scope>
    <source>
        <strain evidence="1 2">BIOML-A7</strain>
    </source>
</reference>
<dbReference type="AlphaFoldDB" id="A0A845KQS1"/>